<accession>A0A9D1K528</accession>
<sequence>MLYDTHYKEGKKVTFKKFDLNLAGLLFLPPNFEESKKYPAIVITHPGGGVKEQCSSLYGWNLAQNGYVTLAFDASHQGESEGLPRCLEDPASRVEDIRSAVDYLVTLPYIDEEKIGAMGVCAGGGYTMNAIQTEYRIKAAAGISTWDVGDSAKNGFPGVNEENFLQNLLQQVAEARTAEARGEEPKYWKYVPETEEEIKNAPSTIVKEASEYYRTERCYYPTTTNRYLVSSNDKLAAWDAFAHIETVSPRPILLIAGSKADTLYYSEDCYKKALEPKEIYLIKDATHVDLYDKPEFVNQVVAKLVSYFNQYLK</sequence>
<feature type="domain" description="Dienelactone hydrolase" evidence="1">
    <location>
        <begin position="25"/>
        <end position="142"/>
    </location>
</feature>
<evidence type="ECO:0000313" key="2">
    <source>
        <dbReference type="EMBL" id="HIS82974.1"/>
    </source>
</evidence>
<dbReference type="EMBL" id="DVJO01000109">
    <property type="protein sequence ID" value="HIS82974.1"/>
    <property type="molecule type" value="Genomic_DNA"/>
</dbReference>
<dbReference type="PANTHER" id="PTHR47751:SF1">
    <property type="entry name" value="SUPERFAMILY HYDROLASE, PUTATIVE (AFU_ORTHOLOGUE AFUA_2G16580)-RELATED"/>
    <property type="match status" value="1"/>
</dbReference>
<dbReference type="Gene3D" id="3.40.50.1820">
    <property type="entry name" value="alpha/beta hydrolase"/>
    <property type="match status" value="1"/>
</dbReference>
<evidence type="ECO:0000313" key="3">
    <source>
        <dbReference type="Proteomes" id="UP000824139"/>
    </source>
</evidence>
<dbReference type="InterPro" id="IPR002925">
    <property type="entry name" value="Dienelactn_hydro"/>
</dbReference>
<keyword evidence="2" id="KW-0378">Hydrolase</keyword>
<reference evidence="2" key="1">
    <citation type="submission" date="2020-10" db="EMBL/GenBank/DDBJ databases">
        <authorList>
            <person name="Gilroy R."/>
        </authorList>
    </citation>
    <scope>NUCLEOTIDE SEQUENCE</scope>
    <source>
        <strain evidence="2">CHK152-2994</strain>
    </source>
</reference>
<dbReference type="Pfam" id="PF01738">
    <property type="entry name" value="DLH"/>
    <property type="match status" value="1"/>
</dbReference>
<dbReference type="Gene3D" id="1.10.10.800">
    <property type="match status" value="1"/>
</dbReference>
<name>A0A9D1K528_9BACT</name>
<proteinExistence type="predicted"/>
<dbReference type="InterPro" id="IPR029058">
    <property type="entry name" value="AB_hydrolase_fold"/>
</dbReference>
<protein>
    <submittedName>
        <fullName evidence="2">Alpha/beta hydrolase</fullName>
    </submittedName>
</protein>
<dbReference type="PANTHER" id="PTHR47751">
    <property type="entry name" value="SUPERFAMILY HYDROLASE, PUTATIVE (AFU_ORTHOLOGUE AFUA_2G16580)-RELATED"/>
    <property type="match status" value="1"/>
</dbReference>
<dbReference type="AlphaFoldDB" id="A0A9D1K528"/>
<reference evidence="2" key="2">
    <citation type="journal article" date="2021" name="PeerJ">
        <title>Extensive microbial diversity within the chicken gut microbiome revealed by metagenomics and culture.</title>
        <authorList>
            <person name="Gilroy R."/>
            <person name="Ravi A."/>
            <person name="Getino M."/>
            <person name="Pursley I."/>
            <person name="Horton D.L."/>
            <person name="Alikhan N.F."/>
            <person name="Baker D."/>
            <person name="Gharbi K."/>
            <person name="Hall N."/>
            <person name="Watson M."/>
            <person name="Adriaenssens E.M."/>
            <person name="Foster-Nyarko E."/>
            <person name="Jarju S."/>
            <person name="Secka A."/>
            <person name="Antonio M."/>
            <person name="Oren A."/>
            <person name="Chaudhuri R.R."/>
            <person name="La Ragione R."/>
            <person name="Hildebrand F."/>
            <person name="Pallen M.J."/>
        </authorList>
    </citation>
    <scope>NUCLEOTIDE SEQUENCE</scope>
    <source>
        <strain evidence="2">CHK152-2994</strain>
    </source>
</reference>
<dbReference type="GO" id="GO:0016787">
    <property type="term" value="F:hydrolase activity"/>
    <property type="evidence" value="ECO:0007669"/>
    <property type="project" value="UniProtKB-KW"/>
</dbReference>
<comment type="caution">
    <text evidence="2">The sequence shown here is derived from an EMBL/GenBank/DDBJ whole genome shotgun (WGS) entry which is preliminary data.</text>
</comment>
<dbReference type="Proteomes" id="UP000824139">
    <property type="component" value="Unassembled WGS sequence"/>
</dbReference>
<organism evidence="2 3">
    <name type="scientific">Candidatus Scatenecus faecavium</name>
    <dbReference type="NCBI Taxonomy" id="2840915"/>
    <lineage>
        <taxon>Bacteria</taxon>
        <taxon>Candidatus Scatenecus</taxon>
    </lineage>
</organism>
<dbReference type="InterPro" id="IPR051411">
    <property type="entry name" value="Polyketide_trans_af380"/>
</dbReference>
<gene>
    <name evidence="2" type="ORF">IAD41_05135</name>
</gene>
<dbReference type="SUPFAM" id="SSF53474">
    <property type="entry name" value="alpha/beta-Hydrolases"/>
    <property type="match status" value="1"/>
</dbReference>
<evidence type="ECO:0000259" key="1">
    <source>
        <dbReference type="Pfam" id="PF01738"/>
    </source>
</evidence>